<protein>
    <submittedName>
        <fullName evidence="1">Uncharacterized protein</fullName>
    </submittedName>
</protein>
<comment type="caution">
    <text evidence="1">The sequence shown here is derived from an EMBL/GenBank/DDBJ whole genome shotgun (WGS) entry which is preliminary data.</text>
</comment>
<sequence length="87" mass="10095">MYITWKPFEKNPNILKGVFTSTSIRYWQNVWSSLDKNQLTYLNRKTGHIQTHQAANIGIANTPFLFNIAVGYSIEFLMSVFNSNISY</sequence>
<gene>
    <name evidence="1" type="ORF">DSL64_27985</name>
</gene>
<dbReference type="AlphaFoldDB" id="A0A3D8Y3F6"/>
<evidence type="ECO:0000313" key="2">
    <source>
        <dbReference type="Proteomes" id="UP000256373"/>
    </source>
</evidence>
<keyword evidence="2" id="KW-1185">Reference proteome</keyword>
<dbReference type="Proteomes" id="UP000256373">
    <property type="component" value="Unassembled WGS sequence"/>
</dbReference>
<accession>A0A3D8Y3F6</accession>
<proteinExistence type="predicted"/>
<dbReference type="EMBL" id="QNUL01000046">
    <property type="protein sequence ID" value="REA55509.1"/>
    <property type="molecule type" value="Genomic_DNA"/>
</dbReference>
<name>A0A3D8Y3F6_9BACT</name>
<reference evidence="1 2" key="1">
    <citation type="submission" date="2018-07" db="EMBL/GenBank/DDBJ databases">
        <title>Dyadobacter roseus sp. nov., isolated from rose rhizosphere soil.</title>
        <authorList>
            <person name="Chen L."/>
        </authorList>
    </citation>
    <scope>NUCLEOTIDE SEQUENCE [LARGE SCALE GENOMIC DNA]</scope>
    <source>
        <strain evidence="1 2">RS19</strain>
    </source>
</reference>
<organism evidence="1 2">
    <name type="scientific">Dyadobacter luteus</name>
    <dbReference type="NCBI Taxonomy" id="2259619"/>
    <lineage>
        <taxon>Bacteria</taxon>
        <taxon>Pseudomonadati</taxon>
        <taxon>Bacteroidota</taxon>
        <taxon>Cytophagia</taxon>
        <taxon>Cytophagales</taxon>
        <taxon>Spirosomataceae</taxon>
        <taxon>Dyadobacter</taxon>
    </lineage>
</organism>
<evidence type="ECO:0000313" key="1">
    <source>
        <dbReference type="EMBL" id="REA55509.1"/>
    </source>
</evidence>